<dbReference type="PRINTS" id="PR00419">
    <property type="entry name" value="ADXRDTASE"/>
</dbReference>
<dbReference type="InterPro" id="IPR009051">
    <property type="entry name" value="Helical_ferredxn"/>
</dbReference>
<keyword evidence="2" id="KW-0479">Metal-binding</keyword>
<dbReference type="InterPro" id="IPR004017">
    <property type="entry name" value="Cys_rich_dom"/>
</dbReference>
<dbReference type="InterPro" id="IPR017900">
    <property type="entry name" value="4Fe4S_Fe_S_CS"/>
</dbReference>
<evidence type="ECO:0000256" key="1">
    <source>
        <dbReference type="ARBA" id="ARBA00022485"/>
    </source>
</evidence>
<keyword evidence="3" id="KW-0560">Oxidoreductase</keyword>
<dbReference type="PANTHER" id="PTHR43255:SF1">
    <property type="entry name" value="IRON-SULFUR-BINDING OXIDOREDUCTASE FADF-RELATED"/>
    <property type="match status" value="1"/>
</dbReference>
<evidence type="ECO:0000256" key="3">
    <source>
        <dbReference type="ARBA" id="ARBA00023002"/>
    </source>
</evidence>
<organism evidence="7 8">
    <name type="scientific">Fusibacter paucivorans</name>
    <dbReference type="NCBI Taxonomy" id="76009"/>
    <lineage>
        <taxon>Bacteria</taxon>
        <taxon>Bacillati</taxon>
        <taxon>Bacillota</taxon>
        <taxon>Clostridia</taxon>
        <taxon>Eubacteriales</taxon>
        <taxon>Eubacteriales Family XII. Incertae Sedis</taxon>
        <taxon>Fusibacter</taxon>
    </lineage>
</organism>
<sequence>MMNQQELRARESLCTQEHPPKCAARCPVHVDVRTMISSIQKGDIAAAMKVYQKAIAFPNIVSHLCDAPCQSACVRTDIDEGIHIQQLEKYMAQAMVDKARGKSLKPPSKGKSVAVIGSGLSGLTATKLLGSKGYRITIFEREEAIGGRLRAYDELILPKTMLLKDLESLAIYDITIKTQTTVNPSMWSEIISTFDAVYLDISKDAFEACVGAPFEAFTIDAATLSLNATISVSAVETVSAELYDNVFAGGSLYRNGDKTAIVDCVSDGKMVTNTIDRYLQNVSLTANRTGEGPIETQLYTDLEDLIPEAAITPANFENGYTANEAQAEAARCLLCECLACVKNCVYMQHYKSYPKRYFREIYNNLSIVMGIHHANKMINTCSLCGLCETICPNDASMRDVVLEARQQMVSNDKMPPSAHDFALRDMAFSTGDQFALFKRQQGFERVSHVFFPGCQLSGSSPEHILTVYPWLCDHIETGVGLMLDCCGAPALWAGRESLFSEQMDAIRSRWDEEGRPVFITACPSCMAMFKEAIPEMTVVMLYEVLAAGELPSKASKKVPQTFAIHDSCSTRHETALQNAVRKLASDQGHTISELKFSRDKTKCCGFGGLMMFADKTIANAVIADRAAESPEAYITYCAMCRDNFLGQSKPTYHILDILFGDAADDLTRLKPPDFSMRHENRAKLKRKVLSEFWGECVDEPLPKVAFTLAEGVRDLMAERNILLEDIEMVLAHVKMTGNKIWHAQSGLFMAYYQPSAVTYWVAFEETASGYHIKNAYSHRLTIEI</sequence>
<dbReference type="PROSITE" id="PS00198">
    <property type="entry name" value="4FE4S_FER_1"/>
    <property type="match status" value="1"/>
</dbReference>
<keyword evidence="8" id="KW-1185">Reference proteome</keyword>
<gene>
    <name evidence="7" type="ORF">KHM83_17255</name>
</gene>
<dbReference type="InterPro" id="IPR028261">
    <property type="entry name" value="DPD_II"/>
</dbReference>
<dbReference type="Gene3D" id="3.50.50.60">
    <property type="entry name" value="FAD/NAD(P)-binding domain"/>
    <property type="match status" value="1"/>
</dbReference>
<dbReference type="Pfam" id="PF14691">
    <property type="entry name" value="Fer4_20"/>
    <property type="match status" value="1"/>
</dbReference>
<dbReference type="SUPFAM" id="SSF51971">
    <property type="entry name" value="Nucleotide-binding domain"/>
    <property type="match status" value="1"/>
</dbReference>
<dbReference type="PROSITE" id="PS51379">
    <property type="entry name" value="4FE4S_FER_2"/>
    <property type="match status" value="1"/>
</dbReference>
<accession>A0ABS5PTM7</accession>
<keyword evidence="5" id="KW-0411">Iron-sulfur</keyword>
<evidence type="ECO:0000313" key="7">
    <source>
        <dbReference type="EMBL" id="MBS7528438.1"/>
    </source>
</evidence>
<dbReference type="NCBIfam" id="NF045663">
    <property type="entry name" value="diclust_near_Sec"/>
    <property type="match status" value="1"/>
</dbReference>
<feature type="domain" description="4Fe-4S ferredoxin-type" evidence="6">
    <location>
        <begin position="370"/>
        <end position="401"/>
    </location>
</feature>
<dbReference type="SUPFAM" id="SSF46548">
    <property type="entry name" value="alpha-helical ferredoxin"/>
    <property type="match status" value="1"/>
</dbReference>
<dbReference type="Pfam" id="PF13534">
    <property type="entry name" value="Fer4_17"/>
    <property type="match status" value="1"/>
</dbReference>
<evidence type="ECO:0000256" key="4">
    <source>
        <dbReference type="ARBA" id="ARBA00023004"/>
    </source>
</evidence>
<keyword evidence="1" id="KW-0004">4Fe-4S</keyword>
<dbReference type="RefSeq" id="WP_213238295.1">
    <property type="nucleotide sequence ID" value="NZ_JAHBCL010000040.1"/>
</dbReference>
<name>A0ABS5PTM7_9FIRM</name>
<keyword evidence="4" id="KW-0408">Iron</keyword>
<dbReference type="Pfam" id="PF02754">
    <property type="entry name" value="CCG"/>
    <property type="match status" value="2"/>
</dbReference>
<reference evidence="7 8" key="1">
    <citation type="submission" date="2021-05" db="EMBL/GenBank/DDBJ databases">
        <title>Fusibacter ferrireducens sp. nov., an anaerobic, sulfur- and Fe-reducing bacterium isolated from the mangrove sediment.</title>
        <authorList>
            <person name="Qiu D."/>
        </authorList>
    </citation>
    <scope>NUCLEOTIDE SEQUENCE [LARGE SCALE GENOMIC DNA]</scope>
    <source>
        <strain evidence="7 8">DSM 12116</strain>
    </source>
</reference>
<dbReference type="Pfam" id="PF13450">
    <property type="entry name" value="NAD_binding_8"/>
    <property type="match status" value="1"/>
</dbReference>
<dbReference type="PANTHER" id="PTHR43255">
    <property type="entry name" value="IRON-SULFUR-BINDING OXIDOREDUCTASE FADF-RELATED-RELATED"/>
    <property type="match status" value="1"/>
</dbReference>
<dbReference type="Proteomes" id="UP000746471">
    <property type="component" value="Unassembled WGS sequence"/>
</dbReference>
<evidence type="ECO:0000313" key="8">
    <source>
        <dbReference type="Proteomes" id="UP000746471"/>
    </source>
</evidence>
<dbReference type="InterPro" id="IPR051460">
    <property type="entry name" value="HdrC_iron-sulfur_subunit"/>
</dbReference>
<dbReference type="EMBL" id="JAHBCL010000040">
    <property type="protein sequence ID" value="MBS7528438.1"/>
    <property type="molecule type" value="Genomic_DNA"/>
</dbReference>
<comment type="caution">
    <text evidence="7">The sequence shown here is derived from an EMBL/GenBank/DDBJ whole genome shotgun (WGS) entry which is preliminary data.</text>
</comment>
<evidence type="ECO:0000256" key="5">
    <source>
        <dbReference type="ARBA" id="ARBA00023014"/>
    </source>
</evidence>
<proteinExistence type="predicted"/>
<dbReference type="InterPro" id="IPR017896">
    <property type="entry name" value="4Fe4S_Fe-S-bd"/>
</dbReference>
<evidence type="ECO:0000259" key="6">
    <source>
        <dbReference type="PROSITE" id="PS51379"/>
    </source>
</evidence>
<evidence type="ECO:0000256" key="2">
    <source>
        <dbReference type="ARBA" id="ARBA00022723"/>
    </source>
</evidence>
<dbReference type="Gene3D" id="1.10.1060.10">
    <property type="entry name" value="Alpha-helical ferredoxin"/>
    <property type="match status" value="2"/>
</dbReference>
<protein>
    <submittedName>
        <fullName evidence="7">4Fe-4S dicluster domain-containing protein</fullName>
    </submittedName>
</protein>
<dbReference type="InterPro" id="IPR036188">
    <property type="entry name" value="FAD/NAD-bd_sf"/>
</dbReference>